<dbReference type="InterPro" id="IPR026046">
    <property type="entry name" value="UBIAD1"/>
</dbReference>
<name>A0ABV7J3L6_9GAMM</name>
<proteinExistence type="predicted"/>
<comment type="pathway">
    <text evidence="2">Quinol/quinone metabolism; menaquinone biosynthesis.</text>
</comment>
<evidence type="ECO:0000256" key="9">
    <source>
        <dbReference type="SAM" id="Phobius"/>
    </source>
</evidence>
<evidence type="ECO:0000256" key="6">
    <source>
        <dbReference type="ARBA" id="ARBA00022692"/>
    </source>
</evidence>
<gene>
    <name evidence="10" type="ORF">ACFODZ_00065</name>
</gene>
<evidence type="ECO:0000256" key="8">
    <source>
        <dbReference type="ARBA" id="ARBA00023136"/>
    </source>
</evidence>
<feature type="transmembrane region" description="Helical" evidence="9">
    <location>
        <begin position="92"/>
        <end position="112"/>
    </location>
</feature>
<dbReference type="RefSeq" id="WP_077412844.1">
    <property type="nucleotide sequence ID" value="NZ_JBHRTS010000001.1"/>
</dbReference>
<keyword evidence="6 9" id="KW-0812">Transmembrane</keyword>
<dbReference type="PANTHER" id="PTHR13929">
    <property type="entry name" value="1,4-DIHYDROXY-2-NAPHTHOATE OCTAPRENYLTRANSFERASE"/>
    <property type="match status" value="1"/>
</dbReference>
<comment type="subcellular location">
    <subcellularLocation>
        <location evidence="1">Membrane</location>
        <topology evidence="1">Multi-pass membrane protein</topology>
    </subcellularLocation>
</comment>
<evidence type="ECO:0000256" key="4">
    <source>
        <dbReference type="ARBA" id="ARBA00022475"/>
    </source>
</evidence>
<dbReference type="Gene3D" id="1.10.357.140">
    <property type="entry name" value="UbiA prenyltransferase"/>
    <property type="match status" value="1"/>
</dbReference>
<feature type="transmembrane region" description="Helical" evidence="9">
    <location>
        <begin position="38"/>
        <end position="57"/>
    </location>
</feature>
<feature type="transmembrane region" description="Helical" evidence="9">
    <location>
        <begin position="170"/>
        <end position="189"/>
    </location>
</feature>
<sequence>MLMTVIKTMRPPFLILSPVCVFLGYSMALKGGANSQTGLLLLVMSAALCAHISVNMLNEYSDFKTGLDFNTHQTPFSGGSGALPAEATSAPVVLALGLFFLAVSVVIGLYLMSFTGQALLPLGLLGVVLVLSYTPWLNRWPLICLLAPGLGFGAVMTVGTYVILTGVLAWQIWVVAAVVFCLINNLLLLNQVPDINADRQAGRCTFPIAYGLVASHVVYVLFAMLAVVLLMMMVFIEALPRTSMWALVPMLGAIVAVKGAVQWQHSIGQRPALLAANVVAAVLTPLVLALTLLLD</sequence>
<keyword evidence="4" id="KW-1003">Cell membrane</keyword>
<feature type="transmembrane region" description="Helical" evidence="9">
    <location>
        <begin position="143"/>
        <end position="164"/>
    </location>
</feature>
<keyword evidence="5" id="KW-0808">Transferase</keyword>
<reference evidence="11" key="1">
    <citation type="journal article" date="2019" name="Int. J. Syst. Evol. Microbiol.">
        <title>The Global Catalogue of Microorganisms (GCM) 10K type strain sequencing project: providing services to taxonomists for standard genome sequencing and annotation.</title>
        <authorList>
            <consortium name="The Broad Institute Genomics Platform"/>
            <consortium name="The Broad Institute Genome Sequencing Center for Infectious Disease"/>
            <person name="Wu L."/>
            <person name="Ma J."/>
        </authorList>
    </citation>
    <scope>NUCLEOTIDE SEQUENCE [LARGE SCALE GENOMIC DNA]</scope>
    <source>
        <strain evidence="11">KCTC 42953</strain>
    </source>
</reference>
<evidence type="ECO:0000313" key="11">
    <source>
        <dbReference type="Proteomes" id="UP001595533"/>
    </source>
</evidence>
<evidence type="ECO:0000256" key="7">
    <source>
        <dbReference type="ARBA" id="ARBA00022989"/>
    </source>
</evidence>
<evidence type="ECO:0000256" key="1">
    <source>
        <dbReference type="ARBA" id="ARBA00004141"/>
    </source>
</evidence>
<dbReference type="CDD" id="cd13962">
    <property type="entry name" value="PT_UbiA_UBIAD1"/>
    <property type="match status" value="1"/>
</dbReference>
<dbReference type="Pfam" id="PF01040">
    <property type="entry name" value="UbiA"/>
    <property type="match status" value="1"/>
</dbReference>
<organism evidence="10 11">
    <name type="scientific">Marinicella sediminis</name>
    <dbReference type="NCBI Taxonomy" id="1792834"/>
    <lineage>
        <taxon>Bacteria</taxon>
        <taxon>Pseudomonadati</taxon>
        <taxon>Pseudomonadota</taxon>
        <taxon>Gammaproteobacteria</taxon>
        <taxon>Lysobacterales</taxon>
        <taxon>Marinicellaceae</taxon>
        <taxon>Marinicella</taxon>
    </lineage>
</organism>
<dbReference type="Proteomes" id="UP001595533">
    <property type="component" value="Unassembled WGS sequence"/>
</dbReference>
<keyword evidence="7 9" id="KW-1133">Transmembrane helix</keyword>
<dbReference type="InterPro" id="IPR044878">
    <property type="entry name" value="UbiA_sf"/>
</dbReference>
<keyword evidence="8 9" id="KW-0472">Membrane</keyword>
<feature type="transmembrane region" description="Helical" evidence="9">
    <location>
        <begin position="242"/>
        <end position="261"/>
    </location>
</feature>
<feature type="transmembrane region" description="Helical" evidence="9">
    <location>
        <begin position="210"/>
        <end position="236"/>
    </location>
</feature>
<evidence type="ECO:0000256" key="3">
    <source>
        <dbReference type="ARBA" id="ARBA00022428"/>
    </source>
</evidence>
<accession>A0ABV7J3L6</accession>
<protein>
    <submittedName>
        <fullName evidence="10">Prenyltransferase</fullName>
    </submittedName>
</protein>
<dbReference type="EMBL" id="JBHRTS010000001">
    <property type="protein sequence ID" value="MFC3192619.1"/>
    <property type="molecule type" value="Genomic_DNA"/>
</dbReference>
<keyword evidence="3" id="KW-0474">Menaquinone biosynthesis</keyword>
<evidence type="ECO:0000256" key="2">
    <source>
        <dbReference type="ARBA" id="ARBA00004863"/>
    </source>
</evidence>
<keyword evidence="11" id="KW-1185">Reference proteome</keyword>
<evidence type="ECO:0000313" key="10">
    <source>
        <dbReference type="EMBL" id="MFC3192619.1"/>
    </source>
</evidence>
<evidence type="ECO:0000256" key="5">
    <source>
        <dbReference type="ARBA" id="ARBA00022679"/>
    </source>
</evidence>
<feature type="transmembrane region" description="Helical" evidence="9">
    <location>
        <begin position="273"/>
        <end position="294"/>
    </location>
</feature>
<dbReference type="PANTHER" id="PTHR13929:SF0">
    <property type="entry name" value="UBIA PRENYLTRANSFERASE DOMAIN-CONTAINING PROTEIN 1"/>
    <property type="match status" value="1"/>
</dbReference>
<dbReference type="PIRSF" id="PIRSF005355">
    <property type="entry name" value="UBIAD1"/>
    <property type="match status" value="1"/>
</dbReference>
<comment type="caution">
    <text evidence="10">The sequence shown here is derived from an EMBL/GenBank/DDBJ whole genome shotgun (WGS) entry which is preliminary data.</text>
</comment>
<feature type="transmembrane region" description="Helical" evidence="9">
    <location>
        <begin position="118"/>
        <end position="136"/>
    </location>
</feature>
<dbReference type="InterPro" id="IPR000537">
    <property type="entry name" value="UbiA_prenyltransferase"/>
</dbReference>